<reference evidence="21" key="1">
    <citation type="journal article" date="2006" name="Science">
        <title>Ancient noncoding elements conserved in the human genome.</title>
        <authorList>
            <person name="Venkatesh B."/>
            <person name="Kirkness E.F."/>
            <person name="Loh Y.H."/>
            <person name="Halpern A.L."/>
            <person name="Lee A.P."/>
            <person name="Johnson J."/>
            <person name="Dandona N."/>
            <person name="Viswanathan L.D."/>
            <person name="Tay A."/>
            <person name="Venter J.C."/>
            <person name="Strausberg R.L."/>
            <person name="Brenner S."/>
        </authorList>
    </citation>
    <scope>NUCLEOTIDE SEQUENCE [LARGE SCALE GENOMIC DNA]</scope>
</reference>
<evidence type="ECO:0000256" key="10">
    <source>
        <dbReference type="ARBA" id="ARBA00023122"/>
    </source>
</evidence>
<keyword evidence="6 14" id="KW-0658">Purine biosynthesis</keyword>
<dbReference type="InterPro" id="IPR013785">
    <property type="entry name" value="Aldolase_TIM"/>
</dbReference>
<keyword evidence="4" id="KW-0677">Repeat</keyword>
<comment type="catalytic activity">
    <reaction evidence="13 14 17">
        <text>IMP + NAD(+) + H2O = XMP + NADH + H(+)</text>
        <dbReference type="Rhea" id="RHEA:11708"/>
        <dbReference type="ChEBI" id="CHEBI:15377"/>
        <dbReference type="ChEBI" id="CHEBI:15378"/>
        <dbReference type="ChEBI" id="CHEBI:57464"/>
        <dbReference type="ChEBI" id="CHEBI:57540"/>
        <dbReference type="ChEBI" id="CHEBI:57945"/>
        <dbReference type="ChEBI" id="CHEBI:58053"/>
        <dbReference type="EC" id="1.1.1.205"/>
    </reaction>
</comment>
<feature type="compositionally biased region" description="Low complexity" evidence="18">
    <location>
        <begin position="31"/>
        <end position="46"/>
    </location>
</feature>
<dbReference type="CDD" id="cd04601">
    <property type="entry name" value="CBS_pair_IMPDH"/>
    <property type="match status" value="1"/>
</dbReference>
<dbReference type="Pfam" id="PF00478">
    <property type="entry name" value="IMPDH"/>
    <property type="match status" value="1"/>
</dbReference>
<feature type="binding site" evidence="14">
    <location>
        <position position="482"/>
    </location>
    <ligand>
        <name>IMP</name>
        <dbReference type="ChEBI" id="CHEBI:58053"/>
    </ligand>
</feature>
<dbReference type="InterPro" id="IPR001093">
    <property type="entry name" value="IMP_DH_GMPRt"/>
</dbReference>
<dbReference type="GO" id="GO:0006183">
    <property type="term" value="P:GTP biosynthetic process"/>
    <property type="evidence" value="ECO:0007669"/>
    <property type="project" value="TreeGrafter"/>
</dbReference>
<comment type="caution">
    <text evidence="14">Lacks conserved residue(s) required for the propagation of feature annotation.</text>
</comment>
<comment type="pathway">
    <text evidence="12 14 17">Purine metabolism; XMP biosynthesis via de novo pathway; XMP from IMP: step 1/1.</text>
</comment>
<comment type="subunit">
    <text evidence="14">Homotetramer.</text>
</comment>
<evidence type="ECO:0000256" key="18">
    <source>
        <dbReference type="SAM" id="MobiDB-lite"/>
    </source>
</evidence>
<keyword evidence="10 15" id="KW-0129">CBS domain</keyword>
<dbReference type="PANTHER" id="PTHR11911">
    <property type="entry name" value="INOSINE-5-MONOPHOSPHATE DEHYDROGENASE RELATED"/>
    <property type="match status" value="1"/>
</dbReference>
<dbReference type="SUPFAM" id="SSF51412">
    <property type="entry name" value="Inosine monophosphate dehydrogenase (IMPDH)"/>
    <property type="match status" value="2"/>
</dbReference>
<feature type="binding site" evidence="14">
    <location>
        <begin position="405"/>
        <end position="407"/>
    </location>
    <ligand>
        <name>IMP</name>
        <dbReference type="ChEBI" id="CHEBI:58053"/>
    </ligand>
</feature>
<dbReference type="HAMAP" id="MF_01964">
    <property type="entry name" value="IMPDH"/>
    <property type="match status" value="1"/>
</dbReference>
<comment type="cofactor">
    <cofactor evidence="14">
        <name>K(+)</name>
        <dbReference type="ChEBI" id="CHEBI:29103"/>
    </cofactor>
</comment>
<feature type="binding site" description="in other chain" evidence="14">
    <location>
        <position position="369"/>
    </location>
    <ligand>
        <name>K(+)</name>
        <dbReference type="ChEBI" id="CHEBI:29103"/>
        <note>ligand shared between two tetrameric partners</note>
    </ligand>
</feature>
<evidence type="ECO:0000256" key="9">
    <source>
        <dbReference type="ARBA" id="ARBA00023027"/>
    </source>
</evidence>
<evidence type="ECO:0000256" key="1">
    <source>
        <dbReference type="ARBA" id="ARBA00004514"/>
    </source>
</evidence>
<dbReference type="NCBIfam" id="TIGR01302">
    <property type="entry name" value="IMP_dehydrog"/>
    <property type="match status" value="1"/>
</dbReference>
<sequence length="555" mass="59881">LPGRGLSPSWAGPEPLLGGGTRATILDSCSAQPRGAEAPAPAAAVPRSRRSLTPPWESEPRPNGGADMADYLISGGTGYVPDDGQSFTCVLFHPSHQIAFVNENFSHVSNIALLHISVFLFHLQLMGGIGFIHHNCTPEFQANEVRKVKKYEQGFITDPVVMSPSEKVRDVFEAKARHGFSGIPITDNGKMGGKLKGIISSRDIDFLTEKEHDLLLSEVMTRREDLVVAPAAVTLKEANEILQRSKKGKLPIVNDNDELVAIIARTDLKKNRDYPLASKDSKKQLLCGAAIGTHEDDKYRLDQLFQAGVDVVVLDSSQGNSIFQIDLIQHIKEKYPDVQVIGGNVVTAAQAKNLIDAGVDALRVGMGSGSICITQEVLAVGRPQATAVYKVAEYARRFGVPVIADGGIQTVGHIAKALALGASTAMMGSLLAATTEAPGEYFFSDGVRLKKYRGMGSLDAMDKHLGSQSRYFSESDKIKVAQGVSGAVQDKGSIQKFIPYLIAGIQHGCQDIGAKSLTQLRAMMYSGELKFEKRTLCAQVEGGVHGLHSYEKRLF</sequence>
<evidence type="ECO:0000256" key="17">
    <source>
        <dbReference type="RuleBase" id="RU003928"/>
    </source>
</evidence>
<dbReference type="SMART" id="SM01240">
    <property type="entry name" value="IMPDH"/>
    <property type="match status" value="1"/>
</dbReference>
<dbReference type="InParanoid" id="A0A4W3JZJ2"/>
<keyword evidence="11 14" id="KW-0539">Nucleus</keyword>
<feature type="region of interest" description="Disordered" evidence="18">
    <location>
        <begin position="1"/>
        <end position="66"/>
    </location>
</feature>
<evidence type="ECO:0000256" key="5">
    <source>
        <dbReference type="ARBA" id="ARBA00022749"/>
    </source>
</evidence>
<dbReference type="PROSITE" id="PS00487">
    <property type="entry name" value="IMP_DH_GMP_RED"/>
    <property type="match status" value="1"/>
</dbReference>
<dbReference type="Proteomes" id="UP000314986">
    <property type="component" value="Unassembled WGS sequence"/>
</dbReference>
<feature type="binding site" description="in other chain" evidence="14">
    <location>
        <position position="372"/>
    </location>
    <ligand>
        <name>K(+)</name>
        <dbReference type="ChEBI" id="CHEBI:29103"/>
        <note>ligand shared between two tetrameric partners</note>
    </ligand>
</feature>
<keyword evidence="5 14" id="KW-0332">GMP biosynthesis</keyword>
<feature type="domain" description="CBS" evidence="19">
    <location>
        <begin position="155"/>
        <end position="214"/>
    </location>
</feature>
<dbReference type="GO" id="GO:0005634">
    <property type="term" value="C:nucleus"/>
    <property type="evidence" value="ECO:0007669"/>
    <property type="project" value="UniProtKB-SubCell"/>
</dbReference>
<reference evidence="20" key="4">
    <citation type="submission" date="2025-08" db="UniProtKB">
        <authorList>
            <consortium name="Ensembl"/>
        </authorList>
    </citation>
    <scope>IDENTIFICATION</scope>
</reference>
<dbReference type="PANTHER" id="PTHR11911:SF121">
    <property type="entry name" value="INOSINE-5'-MONOPHOSPHATE DEHYDROGENASE 2"/>
    <property type="match status" value="1"/>
</dbReference>
<feature type="binding site" evidence="14">
    <location>
        <begin position="315"/>
        <end position="317"/>
    </location>
    <ligand>
        <name>NAD(+)</name>
        <dbReference type="ChEBI" id="CHEBI:57540"/>
    </ligand>
</feature>
<keyword evidence="7 14" id="KW-0630">Potassium</keyword>
<dbReference type="EC" id="1.1.1.205" evidence="14 17"/>
<gene>
    <name evidence="14" type="primary">IMPDH</name>
    <name evidence="20" type="synonym">LOC103176703</name>
</gene>
<dbReference type="GO" id="GO:0003938">
    <property type="term" value="F:IMP dehydrogenase activity"/>
    <property type="evidence" value="ECO:0007669"/>
    <property type="project" value="UniProtKB-UniRule"/>
</dbReference>
<feature type="binding site" evidence="14">
    <location>
        <begin position="365"/>
        <end position="367"/>
    </location>
    <ligand>
        <name>NAD(+)</name>
        <dbReference type="ChEBI" id="CHEBI:57540"/>
    </ligand>
</feature>
<dbReference type="InterPro" id="IPR005990">
    <property type="entry name" value="IMP_DH"/>
</dbReference>
<evidence type="ECO:0000256" key="6">
    <source>
        <dbReference type="ARBA" id="ARBA00022755"/>
    </source>
</evidence>
<dbReference type="InterPro" id="IPR046342">
    <property type="entry name" value="CBS_dom_sf"/>
</dbReference>
<organism evidence="20 21">
    <name type="scientific">Callorhinchus milii</name>
    <name type="common">Ghost shark</name>
    <dbReference type="NCBI Taxonomy" id="7868"/>
    <lineage>
        <taxon>Eukaryota</taxon>
        <taxon>Metazoa</taxon>
        <taxon>Chordata</taxon>
        <taxon>Craniata</taxon>
        <taxon>Vertebrata</taxon>
        <taxon>Chondrichthyes</taxon>
        <taxon>Holocephali</taxon>
        <taxon>Chimaeriformes</taxon>
        <taxon>Callorhinchidae</taxon>
        <taxon>Callorhinchus</taxon>
    </lineage>
</organism>
<dbReference type="STRING" id="7868.ENSCMIP00000048989"/>
<evidence type="ECO:0000256" key="2">
    <source>
        <dbReference type="ARBA" id="ARBA00022490"/>
    </source>
</evidence>
<comment type="subcellular location">
    <subcellularLocation>
        <location evidence="1">Cytoplasm</location>
        <location evidence="1">Cytosol</location>
    </subcellularLocation>
    <subcellularLocation>
        <location evidence="14">Cytoplasm</location>
    </subcellularLocation>
    <subcellularLocation>
        <location evidence="14">Nucleus</location>
    </subcellularLocation>
</comment>
<feature type="domain" description="CBS" evidence="19">
    <location>
        <begin position="220"/>
        <end position="278"/>
    </location>
</feature>
<evidence type="ECO:0000256" key="12">
    <source>
        <dbReference type="ARBA" id="ARBA00024330"/>
    </source>
</evidence>
<dbReference type="GeneTree" id="ENSGT00940000157726"/>
<keyword evidence="21" id="KW-1185">Reference proteome</keyword>
<protein>
    <recommendedName>
        <fullName evidence="14 17">Inosine-5'-monophosphate dehydrogenase</fullName>
        <shortName evidence="14">IMP dehydrogenase</shortName>
        <shortName evidence="14">IMPD</shortName>
        <shortName evidence="14">IMPDH</shortName>
        <ecNumber evidence="14 17">1.1.1.205</ecNumber>
    </recommendedName>
</protein>
<proteinExistence type="inferred from homology"/>
<feature type="binding site" description="in other chain" evidence="14">
    <location>
        <position position="367"/>
    </location>
    <ligand>
        <name>K(+)</name>
        <dbReference type="ChEBI" id="CHEBI:29103"/>
        <note>ligand shared between two tetrameric partners</note>
    </ligand>
</feature>
<dbReference type="InterPro" id="IPR015875">
    <property type="entry name" value="IMP_DH/GMP_Rdtase_CS"/>
</dbReference>
<evidence type="ECO:0000259" key="19">
    <source>
        <dbReference type="PROSITE" id="PS51371"/>
    </source>
</evidence>
<evidence type="ECO:0000256" key="7">
    <source>
        <dbReference type="ARBA" id="ARBA00022958"/>
    </source>
</evidence>
<dbReference type="GO" id="GO:0000166">
    <property type="term" value="F:nucleotide binding"/>
    <property type="evidence" value="ECO:0007669"/>
    <property type="project" value="UniProtKB-UniRule"/>
</dbReference>
<dbReference type="Gene3D" id="3.20.20.70">
    <property type="entry name" value="Aldolase class I"/>
    <property type="match status" value="1"/>
</dbReference>
<comment type="similarity">
    <text evidence="14 16">Belongs to the IMPDH/GMPR family.</text>
</comment>
<evidence type="ECO:0000256" key="13">
    <source>
        <dbReference type="ARBA" id="ARBA00048028"/>
    </source>
</evidence>
<dbReference type="GO" id="GO:0006177">
    <property type="term" value="P:GMP biosynthetic process"/>
    <property type="evidence" value="ECO:0007669"/>
    <property type="project" value="UniProtKB-UniRule"/>
</dbReference>
<dbReference type="Ensembl" id="ENSCMIT00000049667.1">
    <property type="protein sequence ID" value="ENSCMIP00000048989.1"/>
    <property type="gene ID" value="ENSCMIG00000019979.1"/>
</dbReference>
<evidence type="ECO:0000256" key="8">
    <source>
        <dbReference type="ARBA" id="ARBA00023002"/>
    </source>
</evidence>
<dbReference type="InterPro" id="IPR000644">
    <property type="entry name" value="CBS_dom"/>
</dbReference>
<keyword evidence="3 14" id="KW-0479">Metal-binding</keyword>
<reference evidence="21" key="3">
    <citation type="journal article" date="2014" name="Nature">
        <title>Elephant shark genome provides unique insights into gnathostome evolution.</title>
        <authorList>
            <consortium name="International Elephant Shark Genome Sequencing Consortium"/>
            <person name="Venkatesh B."/>
            <person name="Lee A.P."/>
            <person name="Ravi V."/>
            <person name="Maurya A.K."/>
            <person name="Lian M.M."/>
            <person name="Swann J.B."/>
            <person name="Ohta Y."/>
            <person name="Flajnik M.F."/>
            <person name="Sutoh Y."/>
            <person name="Kasahara M."/>
            <person name="Hoon S."/>
            <person name="Gangu V."/>
            <person name="Roy S.W."/>
            <person name="Irimia M."/>
            <person name="Korzh V."/>
            <person name="Kondrychyn I."/>
            <person name="Lim Z.W."/>
            <person name="Tay B.H."/>
            <person name="Tohari S."/>
            <person name="Kong K.W."/>
            <person name="Ho S."/>
            <person name="Lorente-Galdos B."/>
            <person name="Quilez J."/>
            <person name="Marques-Bonet T."/>
            <person name="Raney B.J."/>
            <person name="Ingham P.W."/>
            <person name="Tay A."/>
            <person name="Hillier L.W."/>
            <person name="Minx P."/>
            <person name="Boehm T."/>
            <person name="Wilson R.K."/>
            <person name="Brenner S."/>
            <person name="Warren W.C."/>
        </authorList>
    </citation>
    <scope>NUCLEOTIDE SEQUENCE [LARGE SCALE GENOMIC DNA]</scope>
</reference>
<dbReference type="SMART" id="SM00116">
    <property type="entry name" value="CBS"/>
    <property type="match status" value="2"/>
</dbReference>
<feature type="binding site" evidence="14">
    <location>
        <position position="370"/>
    </location>
    <ligand>
        <name>IMP</name>
        <dbReference type="ChEBI" id="CHEBI:58053"/>
    </ligand>
</feature>
<feature type="binding site" evidence="14">
    <location>
        <begin position="428"/>
        <end position="429"/>
    </location>
    <ligand>
        <name>IMP</name>
        <dbReference type="ChEBI" id="CHEBI:58053"/>
    </ligand>
</feature>
<keyword evidence="9 14" id="KW-0520">NAD</keyword>
<dbReference type="FunFam" id="3.20.20.70:FF:000007">
    <property type="entry name" value="Chromosome 19 SCAF14664, whole genome shotgun sequence"/>
    <property type="match status" value="1"/>
</dbReference>
<keyword evidence="8 14" id="KW-0560">Oxidoreductase</keyword>
<dbReference type="CDD" id="cd00381">
    <property type="entry name" value="IMPDH"/>
    <property type="match status" value="1"/>
</dbReference>
<dbReference type="GO" id="GO:0046872">
    <property type="term" value="F:metal ion binding"/>
    <property type="evidence" value="ECO:0007669"/>
    <property type="project" value="UniProtKB-UniRule"/>
</dbReference>
<dbReference type="SUPFAM" id="SSF54631">
    <property type="entry name" value="CBS-domain pair"/>
    <property type="match status" value="1"/>
</dbReference>
<comment type="function">
    <text evidence="14">Catalyzes the conversion of inosine 5'-phosphate (IMP) to xanthosine 5'-phosphate (XMP), the first committed and rate-limiting step in the de novo synthesis of guanine nucleotides, and therefore plays an important role in the regulation of cell growth.</text>
</comment>
<evidence type="ECO:0000256" key="4">
    <source>
        <dbReference type="ARBA" id="ARBA00022737"/>
    </source>
</evidence>
<evidence type="ECO:0000256" key="3">
    <source>
        <dbReference type="ARBA" id="ARBA00022723"/>
    </source>
</evidence>
<reference evidence="20" key="5">
    <citation type="submission" date="2025-09" db="UniProtKB">
        <authorList>
            <consortium name="Ensembl"/>
        </authorList>
    </citation>
    <scope>IDENTIFICATION</scope>
</reference>
<evidence type="ECO:0000313" key="20">
    <source>
        <dbReference type="Ensembl" id="ENSCMIP00000048989.1"/>
    </source>
</evidence>
<dbReference type="GO" id="GO:0005829">
    <property type="term" value="C:cytosol"/>
    <property type="evidence" value="ECO:0007669"/>
    <property type="project" value="UniProtKB-SubCell"/>
</dbReference>
<reference evidence="21" key="2">
    <citation type="journal article" date="2007" name="PLoS Biol.">
        <title>Survey sequencing and comparative analysis of the elephant shark (Callorhinchus milii) genome.</title>
        <authorList>
            <person name="Venkatesh B."/>
            <person name="Kirkness E.F."/>
            <person name="Loh Y.H."/>
            <person name="Halpern A.L."/>
            <person name="Lee A.P."/>
            <person name="Johnson J."/>
            <person name="Dandona N."/>
            <person name="Viswanathan L.D."/>
            <person name="Tay A."/>
            <person name="Venter J.C."/>
            <person name="Strausberg R.L."/>
            <person name="Brenner S."/>
        </authorList>
    </citation>
    <scope>NUCLEOTIDE SEQUENCE [LARGE SCALE GENOMIC DNA]</scope>
</reference>
<name>A0A4W3JZJ2_CALMI</name>
<dbReference type="UniPathway" id="UPA00601">
    <property type="reaction ID" value="UER00295"/>
</dbReference>
<dbReference type="Pfam" id="PF00571">
    <property type="entry name" value="CBS"/>
    <property type="match status" value="2"/>
</dbReference>
<keyword evidence="2 14" id="KW-0963">Cytoplasm</keyword>
<feature type="active site" description="Thioimidate intermediate" evidence="14">
    <location>
        <position position="372"/>
    </location>
</feature>
<evidence type="ECO:0000256" key="16">
    <source>
        <dbReference type="RuleBase" id="RU003927"/>
    </source>
</evidence>
<dbReference type="PROSITE" id="PS51371">
    <property type="entry name" value="CBS"/>
    <property type="match status" value="2"/>
</dbReference>
<evidence type="ECO:0000256" key="15">
    <source>
        <dbReference type="PROSITE-ProRule" id="PRU00703"/>
    </source>
</evidence>
<accession>A0A4W3JZJ2</accession>
<feature type="active site" description="Proton acceptor" evidence="14">
    <location>
        <position position="470"/>
    </location>
</feature>
<evidence type="ECO:0000256" key="14">
    <source>
        <dbReference type="HAMAP-Rule" id="MF_03156"/>
    </source>
</evidence>
<evidence type="ECO:0000256" key="11">
    <source>
        <dbReference type="ARBA" id="ARBA00023242"/>
    </source>
</evidence>
<evidence type="ECO:0000313" key="21">
    <source>
        <dbReference type="Proteomes" id="UP000314986"/>
    </source>
</evidence>
<dbReference type="AlphaFoldDB" id="A0A4W3JZJ2"/>
<feature type="binding site" evidence="14">
    <location>
        <begin position="452"/>
        <end position="456"/>
    </location>
    <ligand>
        <name>IMP</name>
        <dbReference type="ChEBI" id="CHEBI:58053"/>
    </ligand>
</feature>
<comment type="activity regulation">
    <text evidence="14">Mycophenolic acid (MPA) is a non-competitive inhibitor that prevents formation of the closed enzyme conformation by binding to the same site as the amobile flap. In contrast, mizoribine monophosphate (MZP) is a competitive inhibitor that induces the closed conformation. MPA is a potent inhibitor of mammalian IMPDHs but a poor inhibitor of the bacterial enzymes. MZP is a more potent inhibitor of bacterial IMPDH.</text>
</comment>